<reference evidence="7 8" key="1">
    <citation type="journal article" date="2015" name="Nature">
        <title>rRNA introns, odd ribosomes, and small enigmatic genomes across a large radiation of phyla.</title>
        <authorList>
            <person name="Brown C.T."/>
            <person name="Hug L.A."/>
            <person name="Thomas B.C."/>
            <person name="Sharon I."/>
            <person name="Castelle C.J."/>
            <person name="Singh A."/>
            <person name="Wilkins M.J."/>
            <person name="Williams K.H."/>
            <person name="Banfield J.F."/>
        </authorList>
    </citation>
    <scope>NUCLEOTIDE SEQUENCE [LARGE SCALE GENOMIC DNA]</scope>
</reference>
<protein>
    <submittedName>
        <fullName evidence="7">O-antigen ligase-related protein</fullName>
    </submittedName>
</protein>
<evidence type="ECO:0000256" key="5">
    <source>
        <dbReference type="SAM" id="Phobius"/>
    </source>
</evidence>
<dbReference type="PANTHER" id="PTHR37422:SF17">
    <property type="entry name" value="O-ANTIGEN LIGASE"/>
    <property type="match status" value="1"/>
</dbReference>
<feature type="transmembrane region" description="Helical" evidence="5">
    <location>
        <begin position="12"/>
        <end position="32"/>
    </location>
</feature>
<feature type="transmembrane region" description="Helical" evidence="5">
    <location>
        <begin position="136"/>
        <end position="157"/>
    </location>
</feature>
<dbReference type="Pfam" id="PF04932">
    <property type="entry name" value="Wzy_C"/>
    <property type="match status" value="1"/>
</dbReference>
<dbReference type="InterPro" id="IPR007016">
    <property type="entry name" value="O-antigen_ligase-rel_domated"/>
</dbReference>
<name>A0A0G1MJM5_9BACT</name>
<comment type="caution">
    <text evidence="7">The sequence shown here is derived from an EMBL/GenBank/DDBJ whole genome shotgun (WGS) entry which is preliminary data.</text>
</comment>
<feature type="transmembrane region" description="Helical" evidence="5">
    <location>
        <begin position="104"/>
        <end position="124"/>
    </location>
</feature>
<keyword evidence="2 5" id="KW-0812">Transmembrane</keyword>
<accession>A0A0G1MJM5</accession>
<feature type="transmembrane region" description="Helical" evidence="5">
    <location>
        <begin position="202"/>
        <end position="221"/>
    </location>
</feature>
<feature type="transmembrane region" description="Helical" evidence="5">
    <location>
        <begin position="228"/>
        <end position="247"/>
    </location>
</feature>
<keyword evidence="4 5" id="KW-0472">Membrane</keyword>
<evidence type="ECO:0000256" key="2">
    <source>
        <dbReference type="ARBA" id="ARBA00022692"/>
    </source>
</evidence>
<feature type="transmembrane region" description="Helical" evidence="5">
    <location>
        <begin position="38"/>
        <end position="58"/>
    </location>
</feature>
<feature type="domain" description="O-antigen ligase-related" evidence="6">
    <location>
        <begin position="239"/>
        <end position="378"/>
    </location>
</feature>
<organism evidence="7 8">
    <name type="scientific">Candidatus Yanofskybacteria bacterium GW2011_GWA2_44_9</name>
    <dbReference type="NCBI Taxonomy" id="1619025"/>
    <lineage>
        <taxon>Bacteria</taxon>
        <taxon>Candidatus Yanofskyibacteriota</taxon>
    </lineage>
</organism>
<dbReference type="InterPro" id="IPR051533">
    <property type="entry name" value="WaaL-like"/>
</dbReference>
<evidence type="ECO:0000256" key="3">
    <source>
        <dbReference type="ARBA" id="ARBA00022989"/>
    </source>
</evidence>
<dbReference type="GO" id="GO:0016874">
    <property type="term" value="F:ligase activity"/>
    <property type="evidence" value="ECO:0007669"/>
    <property type="project" value="UniProtKB-KW"/>
</dbReference>
<evidence type="ECO:0000256" key="1">
    <source>
        <dbReference type="ARBA" id="ARBA00004141"/>
    </source>
</evidence>
<evidence type="ECO:0000259" key="6">
    <source>
        <dbReference type="Pfam" id="PF04932"/>
    </source>
</evidence>
<feature type="transmembrane region" description="Helical" evidence="5">
    <location>
        <begin position="253"/>
        <end position="269"/>
    </location>
</feature>
<dbReference type="PANTHER" id="PTHR37422">
    <property type="entry name" value="TEICHURONIC ACID BIOSYNTHESIS PROTEIN TUAE"/>
    <property type="match status" value="1"/>
</dbReference>
<evidence type="ECO:0000256" key="4">
    <source>
        <dbReference type="ARBA" id="ARBA00023136"/>
    </source>
</evidence>
<feature type="transmembrane region" description="Helical" evidence="5">
    <location>
        <begin position="361"/>
        <end position="383"/>
    </location>
</feature>
<evidence type="ECO:0000313" key="7">
    <source>
        <dbReference type="EMBL" id="KKT81032.1"/>
    </source>
</evidence>
<sequence>MPLSYKKIEVYLFCFFLFSVPFQIRKILYYPGWMFNEWQAVVVYGTDILIALLLLLWAAKGYNFLIFNFQFTKSIQWQIFKNPDFYLVLFVIISAISIKNSSAFYLSFYSLLKLIEFVLLYLYIKYYAIYRFDHFWSLLVLIWGGVFQAGVAVAQFIRQESLGLWFFGESVLSHEIRGVAVFLNEYGERVVRAYGTTPHPNVLAGFLLLVLFAFCAAYFFFRKKISAGLLNIPISLVYGLLLFGFYLTFSRTVIFIGGVSLGVGLLWIFKEYKEKRKSVVGFIVMTLIISGVFLALFWPEVSSRLKLNADDEAVTMRIFYNKESLKSGFNLFGIGTGNFVNWLMENSRSLSYWIYQPVHNIYLLIYSETGILGIGAFILFLLFSFRRAVLKHNPYFIILAYSLLLVGLFDHFLWTLQQGRIVFWLALAGLTFSKSRDTI</sequence>
<keyword evidence="3 5" id="KW-1133">Transmembrane helix</keyword>
<dbReference type="Proteomes" id="UP000034032">
    <property type="component" value="Unassembled WGS sequence"/>
</dbReference>
<feature type="transmembrane region" description="Helical" evidence="5">
    <location>
        <begin position="79"/>
        <end position="98"/>
    </location>
</feature>
<proteinExistence type="predicted"/>
<gene>
    <name evidence="7" type="ORF">UW79_C0028G0002</name>
</gene>
<dbReference type="GO" id="GO:0016020">
    <property type="term" value="C:membrane"/>
    <property type="evidence" value="ECO:0007669"/>
    <property type="project" value="UniProtKB-SubCell"/>
</dbReference>
<feature type="transmembrane region" description="Helical" evidence="5">
    <location>
        <begin position="278"/>
        <end position="298"/>
    </location>
</feature>
<feature type="transmembrane region" description="Helical" evidence="5">
    <location>
        <begin position="395"/>
        <end position="414"/>
    </location>
</feature>
<dbReference type="EMBL" id="LCJR01000028">
    <property type="protein sequence ID" value="KKT81032.1"/>
    <property type="molecule type" value="Genomic_DNA"/>
</dbReference>
<dbReference type="AlphaFoldDB" id="A0A0G1MJM5"/>
<comment type="subcellular location">
    <subcellularLocation>
        <location evidence="1">Membrane</location>
        <topology evidence="1">Multi-pass membrane protein</topology>
    </subcellularLocation>
</comment>
<keyword evidence="7" id="KW-0436">Ligase</keyword>
<evidence type="ECO:0000313" key="8">
    <source>
        <dbReference type="Proteomes" id="UP000034032"/>
    </source>
</evidence>